<organism evidence="1 2">
    <name type="scientific">Aspergillus aculeatus (strain ATCC 16872 / CBS 172.66 / WB 5094)</name>
    <dbReference type="NCBI Taxonomy" id="690307"/>
    <lineage>
        <taxon>Eukaryota</taxon>
        <taxon>Fungi</taxon>
        <taxon>Dikarya</taxon>
        <taxon>Ascomycota</taxon>
        <taxon>Pezizomycotina</taxon>
        <taxon>Eurotiomycetes</taxon>
        <taxon>Eurotiomycetidae</taxon>
        <taxon>Eurotiales</taxon>
        <taxon>Aspergillaceae</taxon>
        <taxon>Aspergillus</taxon>
        <taxon>Aspergillus subgen. Circumdati</taxon>
    </lineage>
</organism>
<keyword evidence="2" id="KW-1185">Reference proteome</keyword>
<dbReference type="VEuPathDB" id="FungiDB:ASPACDRAFT_48130"/>
<dbReference type="Proteomes" id="UP000184546">
    <property type="component" value="Unassembled WGS sequence"/>
</dbReference>
<name>A0A1L9WFR7_ASPA1</name>
<proteinExistence type="predicted"/>
<dbReference type="GeneID" id="30975880"/>
<protein>
    <submittedName>
        <fullName evidence="1">Uncharacterized protein</fullName>
    </submittedName>
</protein>
<sequence>MSSSNSSSFTIPSFMIPGWSEGKYPGSACGKWKSARWIVVPRGGDTRGGLELVSYHWGHYAPTLARLHREGRERARKLLDPDFWQTSPWNDWKPTATLAMVYLEQALAALGDPQIEATIRAMIRKYVGAAAVARMDTDNTQQPRHPTPFKHGHECQVCCRPLGDNLQAIFWCKRYCGYAAHAVCIRKWCRGRASPVAPRATPDDECRCRRRRRNDADRQAFLAVPPNVQRQISQCLREQPRQPLEWHSLY</sequence>
<reference evidence="2" key="1">
    <citation type="journal article" date="2017" name="Genome Biol.">
        <title>Comparative genomics reveals high biological diversity and specific adaptations in the industrially and medically important fungal genus Aspergillus.</title>
        <authorList>
            <person name="de Vries R.P."/>
            <person name="Riley R."/>
            <person name="Wiebenga A."/>
            <person name="Aguilar-Osorio G."/>
            <person name="Amillis S."/>
            <person name="Uchima C.A."/>
            <person name="Anderluh G."/>
            <person name="Asadollahi M."/>
            <person name="Askin M."/>
            <person name="Barry K."/>
            <person name="Battaglia E."/>
            <person name="Bayram O."/>
            <person name="Benocci T."/>
            <person name="Braus-Stromeyer S.A."/>
            <person name="Caldana C."/>
            <person name="Canovas D."/>
            <person name="Cerqueira G.C."/>
            <person name="Chen F."/>
            <person name="Chen W."/>
            <person name="Choi C."/>
            <person name="Clum A."/>
            <person name="Dos Santos R.A."/>
            <person name="Damasio A.R."/>
            <person name="Diallinas G."/>
            <person name="Emri T."/>
            <person name="Fekete E."/>
            <person name="Flipphi M."/>
            <person name="Freyberg S."/>
            <person name="Gallo A."/>
            <person name="Gournas C."/>
            <person name="Habgood R."/>
            <person name="Hainaut M."/>
            <person name="Harispe M.L."/>
            <person name="Henrissat B."/>
            <person name="Hilden K.S."/>
            <person name="Hope R."/>
            <person name="Hossain A."/>
            <person name="Karabika E."/>
            <person name="Karaffa L."/>
            <person name="Karanyi Z."/>
            <person name="Krasevec N."/>
            <person name="Kuo A."/>
            <person name="Kusch H."/>
            <person name="LaButti K."/>
            <person name="Lagendijk E.L."/>
            <person name="Lapidus A."/>
            <person name="Levasseur A."/>
            <person name="Lindquist E."/>
            <person name="Lipzen A."/>
            <person name="Logrieco A.F."/>
            <person name="MacCabe A."/>
            <person name="Maekelae M.R."/>
            <person name="Malavazi I."/>
            <person name="Melin P."/>
            <person name="Meyer V."/>
            <person name="Mielnichuk N."/>
            <person name="Miskei M."/>
            <person name="Molnar A.P."/>
            <person name="Mule G."/>
            <person name="Ngan C.Y."/>
            <person name="Orejas M."/>
            <person name="Orosz E."/>
            <person name="Ouedraogo J.P."/>
            <person name="Overkamp K.M."/>
            <person name="Park H.-S."/>
            <person name="Perrone G."/>
            <person name="Piumi F."/>
            <person name="Punt P.J."/>
            <person name="Ram A.F."/>
            <person name="Ramon A."/>
            <person name="Rauscher S."/>
            <person name="Record E."/>
            <person name="Riano-Pachon D.M."/>
            <person name="Robert V."/>
            <person name="Roehrig J."/>
            <person name="Ruller R."/>
            <person name="Salamov A."/>
            <person name="Salih N.S."/>
            <person name="Samson R.A."/>
            <person name="Sandor E."/>
            <person name="Sanguinetti M."/>
            <person name="Schuetze T."/>
            <person name="Sepcic K."/>
            <person name="Shelest E."/>
            <person name="Sherlock G."/>
            <person name="Sophianopoulou V."/>
            <person name="Squina F.M."/>
            <person name="Sun H."/>
            <person name="Susca A."/>
            <person name="Todd R.B."/>
            <person name="Tsang A."/>
            <person name="Unkles S.E."/>
            <person name="van de Wiele N."/>
            <person name="van Rossen-Uffink D."/>
            <person name="Oliveira J.V."/>
            <person name="Vesth T.C."/>
            <person name="Visser J."/>
            <person name="Yu J.-H."/>
            <person name="Zhou M."/>
            <person name="Andersen M.R."/>
            <person name="Archer D.B."/>
            <person name="Baker S.E."/>
            <person name="Benoit I."/>
            <person name="Brakhage A.A."/>
            <person name="Braus G.H."/>
            <person name="Fischer R."/>
            <person name="Frisvad J.C."/>
            <person name="Goldman G.H."/>
            <person name="Houbraken J."/>
            <person name="Oakley B."/>
            <person name="Pocsi I."/>
            <person name="Scazzocchio C."/>
            <person name="Seiboth B."/>
            <person name="vanKuyk P.A."/>
            <person name="Wortman J."/>
            <person name="Dyer P.S."/>
            <person name="Grigoriev I.V."/>
        </authorList>
    </citation>
    <scope>NUCLEOTIDE SEQUENCE [LARGE SCALE GENOMIC DNA]</scope>
    <source>
        <strain evidence="2">ATCC 16872 / CBS 172.66 / WB 5094</strain>
    </source>
</reference>
<evidence type="ECO:0000313" key="2">
    <source>
        <dbReference type="Proteomes" id="UP000184546"/>
    </source>
</evidence>
<evidence type="ECO:0000313" key="1">
    <source>
        <dbReference type="EMBL" id="OJJ95026.1"/>
    </source>
</evidence>
<dbReference type="RefSeq" id="XP_020051366.1">
    <property type="nucleotide sequence ID" value="XM_020202066.1"/>
</dbReference>
<dbReference type="AlphaFoldDB" id="A0A1L9WFR7"/>
<dbReference type="EMBL" id="KV878991">
    <property type="protein sequence ID" value="OJJ95026.1"/>
    <property type="molecule type" value="Genomic_DNA"/>
</dbReference>
<dbReference type="OrthoDB" id="4491075at2759"/>
<gene>
    <name evidence="1" type="ORF">ASPACDRAFT_48130</name>
</gene>
<accession>A0A1L9WFR7</accession>
<dbReference type="OMA" id="LEIHESW"/>